<reference evidence="3 4" key="1">
    <citation type="submission" date="2022-12" db="EMBL/GenBank/DDBJ databases">
        <title>Genome Sequence of Deinococcus aquaticus Type Strain PB314.</title>
        <authorList>
            <person name="Albert C."/>
            <person name="Hill J."/>
            <person name="Boren L."/>
            <person name="Scholz-Ng S."/>
            <person name="Fatema N."/>
            <person name="Grosso R."/>
            <person name="Soboslay E."/>
            <person name="Tuohy J."/>
        </authorList>
    </citation>
    <scope>NUCLEOTIDE SEQUENCE [LARGE SCALE GENOMIC DNA]</scope>
    <source>
        <strain evidence="3 4">PB-314</strain>
        <plasmid evidence="3 4">pDATS03</plasmid>
    </source>
</reference>
<evidence type="ECO:0000313" key="4">
    <source>
        <dbReference type="Proteomes" id="UP001217044"/>
    </source>
</evidence>
<sequence length="228" mass="24125">MQIKLILAVLGATLLCIGVFSPFLTIPVAGGISLFNRGIGNGVILLILAGIALATALLRRWNGMWIIAGAAGGVLLYTTLNFYFTMVGAQEAAKIKLADNPFGGLSEALLNAVQISWGLPMMVIGVILLAMSAAVRDQSKEVQQTPQKPILPVVLGLVALIGSGLAGAAIGQQERTNAVTTAKAEAAREAEEARRIEEERRREEEERAAAEAVEAQARQDALNKLKVD</sequence>
<geneLocation type="plasmid" evidence="3 4">
    <name>pDATS03</name>
</geneLocation>
<feature type="transmembrane region" description="Helical" evidence="2">
    <location>
        <begin position="35"/>
        <end position="58"/>
    </location>
</feature>
<proteinExistence type="predicted"/>
<evidence type="ECO:0000256" key="2">
    <source>
        <dbReference type="SAM" id="Phobius"/>
    </source>
</evidence>
<keyword evidence="2" id="KW-0472">Membrane</keyword>
<feature type="transmembrane region" description="Helical" evidence="2">
    <location>
        <begin position="108"/>
        <end position="130"/>
    </location>
</feature>
<keyword evidence="2" id="KW-0812">Transmembrane</keyword>
<gene>
    <name evidence="3" type="ORF">M8445_17900</name>
</gene>
<organism evidence="3 4">
    <name type="scientific">Deinococcus aquaticus</name>
    <dbReference type="NCBI Taxonomy" id="328692"/>
    <lineage>
        <taxon>Bacteria</taxon>
        <taxon>Thermotogati</taxon>
        <taxon>Deinococcota</taxon>
        <taxon>Deinococci</taxon>
        <taxon>Deinococcales</taxon>
        <taxon>Deinococcaceae</taxon>
        <taxon>Deinococcus</taxon>
    </lineage>
</organism>
<protein>
    <submittedName>
        <fullName evidence="3">Uncharacterized protein</fullName>
    </submittedName>
</protein>
<dbReference type="RefSeq" id="WP_273991523.1">
    <property type="nucleotide sequence ID" value="NZ_BAABQT010000027.1"/>
</dbReference>
<feature type="transmembrane region" description="Helical" evidence="2">
    <location>
        <begin position="150"/>
        <end position="170"/>
    </location>
</feature>
<dbReference type="Proteomes" id="UP001217044">
    <property type="component" value="Plasmid pDATS03"/>
</dbReference>
<name>A0ABY7V6F3_9DEIO</name>
<feature type="region of interest" description="Disordered" evidence="1">
    <location>
        <begin position="182"/>
        <end position="215"/>
    </location>
</feature>
<evidence type="ECO:0000313" key="3">
    <source>
        <dbReference type="EMBL" id="WDA60779.1"/>
    </source>
</evidence>
<keyword evidence="2" id="KW-1133">Transmembrane helix</keyword>
<dbReference type="EMBL" id="CP115168">
    <property type="protein sequence ID" value="WDA60779.1"/>
    <property type="molecule type" value="Genomic_DNA"/>
</dbReference>
<keyword evidence="3" id="KW-0614">Plasmid</keyword>
<feature type="transmembrane region" description="Helical" evidence="2">
    <location>
        <begin position="65"/>
        <end position="88"/>
    </location>
</feature>
<accession>A0ABY7V6F3</accession>
<keyword evidence="4" id="KW-1185">Reference proteome</keyword>
<feature type="compositionally biased region" description="Basic and acidic residues" evidence="1">
    <location>
        <begin position="185"/>
        <end position="209"/>
    </location>
</feature>
<evidence type="ECO:0000256" key="1">
    <source>
        <dbReference type="SAM" id="MobiDB-lite"/>
    </source>
</evidence>